<dbReference type="EMBL" id="CP002530">
    <property type="protein sequence ID" value="ADY37631.1"/>
    <property type="molecule type" value="Genomic_DNA"/>
</dbReference>
<dbReference type="HOGENOM" id="CLU_782245_0_0_10"/>
<dbReference type="AlphaFoldDB" id="F0R370"/>
<protein>
    <submittedName>
        <fullName evidence="2">Uncharacterized protein</fullName>
    </submittedName>
</protein>
<dbReference type="RefSeq" id="WP_013619003.1">
    <property type="nucleotide sequence ID" value="NC_015164.1"/>
</dbReference>
<organism evidence="2 3">
    <name type="scientific">Phocaeicola salanitronis (strain DSM 18170 / JCM 13657 / CCUG 60908 / BL78)</name>
    <name type="common">Bacteroides salanitronis</name>
    <dbReference type="NCBI Taxonomy" id="667015"/>
    <lineage>
        <taxon>Bacteria</taxon>
        <taxon>Pseudomonadati</taxon>
        <taxon>Bacteroidota</taxon>
        <taxon>Bacteroidia</taxon>
        <taxon>Bacteroidales</taxon>
        <taxon>Bacteroidaceae</taxon>
        <taxon>Phocaeicola</taxon>
    </lineage>
</organism>
<evidence type="ECO:0000313" key="3">
    <source>
        <dbReference type="Proteomes" id="UP000007486"/>
    </source>
</evidence>
<sequence>MQQRNDLEIENGFTLQGNATPDSNCSAQPVQAEGCIGRRVSGGANLPNPKLGWWDGKPLQSTTVYYRNQLIGLPVLYIKENRNDIDRASYWQEVGKNVGIAQPIKLASARVAEAAGFSLGYKDPKTGRWYQAADDQIAKSYVLIDGYGRSAGHNLELEKAMSDPDYEPFDIPVLVDDGQDPDLLRAQFISINQDVKKTNRCDLLRYADKTKRDPNTIFYDGLLKENFVSKAAQNYAYGRELRTKDIKDISSGKTISVDTELTGAMQQSLEVYKKVLFGSGSAKILKGVPLAAWTRDKLRTTIDKAGMLEKISVKFKNMTAMQLAQLQEARGVKGDKTQTTEIVLRRIFDEILGE</sequence>
<name>F0R370_PHOSB</name>
<keyword evidence="3" id="KW-1185">Reference proteome</keyword>
<dbReference type="Proteomes" id="UP000007486">
    <property type="component" value="Chromosome"/>
</dbReference>
<feature type="compositionally biased region" description="Polar residues" evidence="1">
    <location>
        <begin position="13"/>
        <end position="22"/>
    </location>
</feature>
<evidence type="ECO:0000313" key="2">
    <source>
        <dbReference type="EMBL" id="ADY37631.1"/>
    </source>
</evidence>
<proteinExistence type="predicted"/>
<gene>
    <name evidence="2" type="ordered locus">Bacsa_3103</name>
</gene>
<accession>F0R370</accession>
<feature type="region of interest" description="Disordered" evidence="1">
    <location>
        <begin position="1"/>
        <end position="22"/>
    </location>
</feature>
<evidence type="ECO:0000256" key="1">
    <source>
        <dbReference type="SAM" id="MobiDB-lite"/>
    </source>
</evidence>
<dbReference type="STRING" id="667015.Bacsa_3103"/>
<dbReference type="KEGG" id="bsa:Bacsa_3103"/>
<reference evidence="2 3" key="1">
    <citation type="journal article" date="2011" name="Stand. Genomic Sci.">
        <title>Complete genome sequence of Bacteroides salanitronis type strain (BL78).</title>
        <authorList>
            <person name="Gronow S."/>
            <person name="Held B."/>
            <person name="Lucas S."/>
            <person name="Lapidus A."/>
            <person name="Del Rio T.G."/>
            <person name="Nolan M."/>
            <person name="Tice H."/>
            <person name="Deshpande S."/>
            <person name="Cheng J.F."/>
            <person name="Pitluck S."/>
            <person name="Liolios K."/>
            <person name="Pagani I."/>
            <person name="Ivanova N."/>
            <person name="Mavromatis K."/>
            <person name="Pati A."/>
            <person name="Tapia R."/>
            <person name="Han C."/>
            <person name="Goodwin L."/>
            <person name="Chen A."/>
            <person name="Palaniappan K."/>
            <person name="Land M."/>
            <person name="Hauser L."/>
            <person name="Chang Y.J."/>
            <person name="Jeffries C.D."/>
            <person name="Brambilla E.M."/>
            <person name="Rohde M."/>
            <person name="Goker M."/>
            <person name="Detter J.C."/>
            <person name="Woyke T."/>
            <person name="Bristow J."/>
            <person name="Markowitz V."/>
            <person name="Hugenholtz P."/>
            <person name="Kyrpides N.C."/>
            <person name="Klenk H.P."/>
            <person name="Eisen J.A."/>
        </authorList>
    </citation>
    <scope>NUCLEOTIDE SEQUENCE [LARGE SCALE GENOMIC DNA]</scope>
    <source>
        <strain evidence="2 3">DSM 18170</strain>
    </source>
</reference>